<name>A0ABT7A127_9ACTN</name>
<evidence type="ECO:0000256" key="3">
    <source>
        <dbReference type="ARBA" id="ARBA00023125"/>
    </source>
</evidence>
<reference evidence="6 7" key="1">
    <citation type="submission" date="2023-05" db="EMBL/GenBank/DDBJ databases">
        <title>Streptantibioticus silvisoli sp. nov., acidotolerant actinomycetes 1 from pine litter.</title>
        <authorList>
            <person name="Swiecimska M."/>
            <person name="Golinska P."/>
            <person name="Sangal V."/>
            <person name="Wachnowicz B."/>
            <person name="Goodfellow M."/>
        </authorList>
    </citation>
    <scope>NUCLEOTIDE SEQUENCE [LARGE SCALE GENOMIC DNA]</scope>
    <source>
        <strain evidence="6 7">DSM 42109</strain>
    </source>
</reference>
<dbReference type="InterPro" id="IPR000847">
    <property type="entry name" value="LysR_HTH_N"/>
</dbReference>
<feature type="domain" description="HTH lysR-type" evidence="5">
    <location>
        <begin position="2"/>
        <end position="59"/>
    </location>
</feature>
<keyword evidence="4" id="KW-0804">Transcription</keyword>
<evidence type="ECO:0000256" key="4">
    <source>
        <dbReference type="ARBA" id="ARBA00023163"/>
    </source>
</evidence>
<dbReference type="Gene3D" id="1.10.10.10">
    <property type="entry name" value="Winged helix-like DNA-binding domain superfamily/Winged helix DNA-binding domain"/>
    <property type="match status" value="1"/>
</dbReference>
<dbReference type="InterPro" id="IPR036390">
    <property type="entry name" value="WH_DNA-bd_sf"/>
</dbReference>
<dbReference type="RefSeq" id="WP_274041371.1">
    <property type="nucleotide sequence ID" value="NZ_JANCPR020000025.1"/>
</dbReference>
<keyword evidence="3" id="KW-0238">DNA-binding</keyword>
<evidence type="ECO:0000259" key="5">
    <source>
        <dbReference type="PROSITE" id="PS50931"/>
    </source>
</evidence>
<dbReference type="Gene3D" id="3.40.190.10">
    <property type="entry name" value="Periplasmic binding protein-like II"/>
    <property type="match status" value="2"/>
</dbReference>
<dbReference type="Proteomes" id="UP001214441">
    <property type="component" value="Unassembled WGS sequence"/>
</dbReference>
<dbReference type="Pfam" id="PF00126">
    <property type="entry name" value="HTH_1"/>
    <property type="match status" value="1"/>
</dbReference>
<protein>
    <submittedName>
        <fullName evidence="6">LysR substrate-binding domain-containing protein</fullName>
    </submittedName>
</protein>
<comment type="similarity">
    <text evidence="1">Belongs to the LysR transcriptional regulatory family.</text>
</comment>
<dbReference type="SUPFAM" id="SSF46785">
    <property type="entry name" value="Winged helix' DNA-binding domain"/>
    <property type="match status" value="1"/>
</dbReference>
<dbReference type="PANTHER" id="PTHR30346:SF29">
    <property type="entry name" value="LYSR SUBSTRATE-BINDING"/>
    <property type="match status" value="1"/>
</dbReference>
<dbReference type="SUPFAM" id="SSF53850">
    <property type="entry name" value="Periplasmic binding protein-like II"/>
    <property type="match status" value="1"/>
</dbReference>
<accession>A0ABT7A127</accession>
<proteinExistence type="inferred from homology"/>
<keyword evidence="2" id="KW-0805">Transcription regulation</keyword>
<evidence type="ECO:0000313" key="7">
    <source>
        <dbReference type="Proteomes" id="UP001214441"/>
    </source>
</evidence>
<dbReference type="Pfam" id="PF03466">
    <property type="entry name" value="LysR_substrate"/>
    <property type="match status" value="1"/>
</dbReference>
<dbReference type="PANTHER" id="PTHR30346">
    <property type="entry name" value="TRANSCRIPTIONAL DUAL REGULATOR HCAR-RELATED"/>
    <property type="match status" value="1"/>
</dbReference>
<dbReference type="PROSITE" id="PS50931">
    <property type="entry name" value="HTH_LYSR"/>
    <property type="match status" value="1"/>
</dbReference>
<dbReference type="CDD" id="cd08423">
    <property type="entry name" value="PBP2_LTTR_like_6"/>
    <property type="match status" value="1"/>
</dbReference>
<sequence length="298" mass="31493">MLNPVHVRTLSEVLAAGSLSEAAQRLGYTASAVSQQISALERATGLVLFERGARAIHPTRAAVVLGERCGQVLDQLSALEREVRALAAGEQGLVRVGTFPTAGKTLVPWALARFVQQQPHAEVSLEEGEPDELLPQLLSDTLDIALVYTYELVPRTFPGQLTADELVREPLRVLLPPAHPAREAGSVRLADLADATWISSREETAGARSLALLCANAGFAPRIAFRSNDYGAVAELVAAGLGVALVPELAVENGTFALPLAGEGTARHVLAVHRTANPNPLLPPVREALTRAASAATR</sequence>
<gene>
    <name evidence="6" type="ORF">NMN56_024260</name>
</gene>
<comment type="caution">
    <text evidence="6">The sequence shown here is derived from an EMBL/GenBank/DDBJ whole genome shotgun (WGS) entry which is preliminary data.</text>
</comment>
<dbReference type="InterPro" id="IPR005119">
    <property type="entry name" value="LysR_subst-bd"/>
</dbReference>
<evidence type="ECO:0000256" key="1">
    <source>
        <dbReference type="ARBA" id="ARBA00009437"/>
    </source>
</evidence>
<evidence type="ECO:0000256" key="2">
    <source>
        <dbReference type="ARBA" id="ARBA00023015"/>
    </source>
</evidence>
<dbReference type="InterPro" id="IPR036388">
    <property type="entry name" value="WH-like_DNA-bd_sf"/>
</dbReference>
<keyword evidence="7" id="KW-1185">Reference proteome</keyword>
<organism evidence="6 7">
    <name type="scientific">Streptomyces iconiensis</name>
    <dbReference type="NCBI Taxonomy" id="1384038"/>
    <lineage>
        <taxon>Bacteria</taxon>
        <taxon>Bacillati</taxon>
        <taxon>Actinomycetota</taxon>
        <taxon>Actinomycetes</taxon>
        <taxon>Kitasatosporales</taxon>
        <taxon>Streptomycetaceae</taxon>
        <taxon>Streptomyces</taxon>
    </lineage>
</organism>
<dbReference type="EMBL" id="JANCPR020000025">
    <property type="protein sequence ID" value="MDJ1135016.1"/>
    <property type="molecule type" value="Genomic_DNA"/>
</dbReference>
<evidence type="ECO:0000313" key="6">
    <source>
        <dbReference type="EMBL" id="MDJ1135016.1"/>
    </source>
</evidence>